<dbReference type="InterPro" id="IPR036388">
    <property type="entry name" value="WH-like_DNA-bd_sf"/>
</dbReference>
<dbReference type="GO" id="GO:0003700">
    <property type="term" value="F:DNA-binding transcription factor activity"/>
    <property type="evidence" value="ECO:0007669"/>
    <property type="project" value="TreeGrafter"/>
</dbReference>
<keyword evidence="1" id="KW-0805">Transcription regulation</keyword>
<dbReference type="EMBL" id="JAMKBJ010000015">
    <property type="protein sequence ID" value="MCZ8538326.1"/>
    <property type="molecule type" value="Genomic_DNA"/>
</dbReference>
<evidence type="ECO:0000256" key="1">
    <source>
        <dbReference type="ARBA" id="ARBA00023015"/>
    </source>
</evidence>
<dbReference type="CDD" id="cd00038">
    <property type="entry name" value="CAP_ED"/>
    <property type="match status" value="1"/>
</dbReference>
<dbReference type="InterPro" id="IPR036390">
    <property type="entry name" value="WH_DNA-bd_sf"/>
</dbReference>
<dbReference type="Gene3D" id="1.10.10.10">
    <property type="entry name" value="Winged helix-like DNA-binding domain superfamily/Winged helix DNA-binding domain"/>
    <property type="match status" value="1"/>
</dbReference>
<reference evidence="7" key="1">
    <citation type="submission" date="2022-05" db="EMBL/GenBank/DDBJ databases">
        <authorList>
            <person name="Colautti A."/>
            <person name="Iacumin L."/>
        </authorList>
    </citation>
    <scope>NUCLEOTIDE SEQUENCE</scope>
    <source>
        <strain evidence="7">SK 55</strain>
    </source>
</reference>
<evidence type="ECO:0000313" key="7">
    <source>
        <dbReference type="EMBL" id="MCZ8538326.1"/>
    </source>
</evidence>
<keyword evidence="8" id="KW-1185">Reference proteome</keyword>
<dbReference type="AlphaFoldDB" id="A0A9X3LJT0"/>
<evidence type="ECO:0000259" key="5">
    <source>
        <dbReference type="PROSITE" id="PS50042"/>
    </source>
</evidence>
<dbReference type="RefSeq" id="WP_269927399.1">
    <property type="nucleotide sequence ID" value="NZ_JAMKBJ010000015.1"/>
</dbReference>
<dbReference type="SUPFAM" id="SSF46785">
    <property type="entry name" value="Winged helix' DNA-binding domain"/>
    <property type="match status" value="1"/>
</dbReference>
<proteinExistence type="predicted"/>
<dbReference type="InterPro" id="IPR014710">
    <property type="entry name" value="RmlC-like_jellyroll"/>
</dbReference>
<dbReference type="PANTHER" id="PTHR24567">
    <property type="entry name" value="CRP FAMILY TRANSCRIPTIONAL REGULATORY PROTEIN"/>
    <property type="match status" value="1"/>
</dbReference>
<evidence type="ECO:0000256" key="2">
    <source>
        <dbReference type="ARBA" id="ARBA00023125"/>
    </source>
</evidence>
<keyword evidence="3" id="KW-0010">Activator</keyword>
<keyword evidence="2" id="KW-0238">DNA-binding</keyword>
<dbReference type="SUPFAM" id="SSF51206">
    <property type="entry name" value="cAMP-binding domain-like"/>
    <property type="match status" value="1"/>
</dbReference>
<dbReference type="PROSITE" id="PS50042">
    <property type="entry name" value="CNMP_BINDING_3"/>
    <property type="match status" value="1"/>
</dbReference>
<feature type="domain" description="Cyclic nucleotide-binding" evidence="5">
    <location>
        <begin position="9"/>
        <end position="129"/>
    </location>
</feature>
<dbReference type="InterPro" id="IPR012318">
    <property type="entry name" value="HTH_CRP"/>
</dbReference>
<protein>
    <submittedName>
        <fullName evidence="7">Crp/Fnr family transcriptional regulator</fullName>
    </submittedName>
</protein>
<dbReference type="PROSITE" id="PS51063">
    <property type="entry name" value="HTH_CRP_2"/>
    <property type="match status" value="1"/>
</dbReference>
<dbReference type="InterPro" id="IPR018490">
    <property type="entry name" value="cNMP-bd_dom_sf"/>
</dbReference>
<dbReference type="InterPro" id="IPR050397">
    <property type="entry name" value="Env_Response_Regulators"/>
</dbReference>
<dbReference type="Pfam" id="PF13545">
    <property type="entry name" value="HTH_Crp_2"/>
    <property type="match status" value="1"/>
</dbReference>
<dbReference type="InterPro" id="IPR000595">
    <property type="entry name" value="cNMP-bd_dom"/>
</dbReference>
<comment type="caution">
    <text evidence="7">The sequence shown here is derived from an EMBL/GenBank/DDBJ whole genome shotgun (WGS) entry which is preliminary data.</text>
</comment>
<organism evidence="7 8">
    <name type="scientific">Paenisporosarcina quisquiliarum</name>
    <dbReference type="NCBI Taxonomy" id="365346"/>
    <lineage>
        <taxon>Bacteria</taxon>
        <taxon>Bacillati</taxon>
        <taxon>Bacillota</taxon>
        <taxon>Bacilli</taxon>
        <taxon>Bacillales</taxon>
        <taxon>Caryophanaceae</taxon>
        <taxon>Paenisporosarcina</taxon>
    </lineage>
</organism>
<dbReference type="Pfam" id="PF00027">
    <property type="entry name" value="cNMP_binding"/>
    <property type="match status" value="1"/>
</dbReference>
<accession>A0A9X3LJT0</accession>
<evidence type="ECO:0000256" key="3">
    <source>
        <dbReference type="ARBA" id="ARBA00023159"/>
    </source>
</evidence>
<dbReference type="GO" id="GO:0003677">
    <property type="term" value="F:DNA binding"/>
    <property type="evidence" value="ECO:0007669"/>
    <property type="project" value="UniProtKB-KW"/>
</dbReference>
<evidence type="ECO:0000259" key="6">
    <source>
        <dbReference type="PROSITE" id="PS51063"/>
    </source>
</evidence>
<dbReference type="GO" id="GO:0005829">
    <property type="term" value="C:cytosol"/>
    <property type="evidence" value="ECO:0007669"/>
    <property type="project" value="TreeGrafter"/>
</dbReference>
<evidence type="ECO:0000256" key="4">
    <source>
        <dbReference type="ARBA" id="ARBA00023163"/>
    </source>
</evidence>
<dbReference type="Proteomes" id="UP001152173">
    <property type="component" value="Unassembled WGS sequence"/>
</dbReference>
<keyword evidence="4" id="KW-0804">Transcription</keyword>
<dbReference type="Gene3D" id="2.60.120.10">
    <property type="entry name" value="Jelly Rolls"/>
    <property type="match status" value="1"/>
</dbReference>
<evidence type="ECO:0000313" key="8">
    <source>
        <dbReference type="Proteomes" id="UP001152173"/>
    </source>
</evidence>
<feature type="domain" description="HTH crp-type" evidence="6">
    <location>
        <begin position="143"/>
        <end position="211"/>
    </location>
</feature>
<gene>
    <name evidence="7" type="ORF">M9R32_14105</name>
</gene>
<sequence>MKLIEIQTYIKEYQLHVLIPYIEFIQLKTFGAGDQILHEGAEIDGLYLLVDGKCRIATNEITGKSLLLRFCSPFSILGDIECFQNVPVQSEVHAEEGCTFLFIPIDQYKYSLSLEPDFLQLLLKELAYKLQTCTTASRVNLLASAETRLASYLCTIKIDNKFAKQLATNNIEEIASLIGITPRHLNRVIKKWHENGILQKTRSQLIINDWPIVERLSEGIRYE</sequence>
<name>A0A9X3LJT0_9BACL</name>
<dbReference type="PANTHER" id="PTHR24567:SF26">
    <property type="entry name" value="REGULATORY PROTEIN YEIL"/>
    <property type="match status" value="1"/>
</dbReference>